<dbReference type="AlphaFoldDB" id="A0A4S4FJX9"/>
<proteinExistence type="predicted"/>
<dbReference type="Proteomes" id="UP000307380">
    <property type="component" value="Unassembled WGS sequence"/>
</dbReference>
<comment type="caution">
    <text evidence="2">The sequence shown here is derived from an EMBL/GenBank/DDBJ whole genome shotgun (WGS) entry which is preliminary data.</text>
</comment>
<dbReference type="InterPro" id="IPR035992">
    <property type="entry name" value="Ricin_B-like_lectins"/>
</dbReference>
<dbReference type="OrthoDB" id="4816288at2"/>
<dbReference type="SUPFAM" id="SSF50370">
    <property type="entry name" value="Ricin B-like lectins"/>
    <property type="match status" value="2"/>
</dbReference>
<sequence>MKGTSMTALRNALTRRLNHSGHDGGSAMISALIFMMLLASLSLILASVLMAQVVPAQLASKSTRTVYAAESGMQAALGILRSATAAPDITGAIFGDKAKLPCTKAGTVDGDPNGARYSITMAYYLEDPAAKPDTWKASNKLACVPGAGVAIQPKFALIISQGLDAPVAHQSATFGNRSLSAVYEFPLTNVNVAGGYIYAYGSAVCLQAQGRTAGSLIRYQAAAACTDPDTQNWVYDTSYQIKLASSLVVGAIPMCITGPGTSGANEKATLQICRGLSDPARWNQLWSYEGGEHWKGENTPISDYSTICLYSGQTGGTPDGGLSGTPAVPTYLWTGPHCSGTAGWGSFTPSPAVGAGPAGFATIQIVNYKEFGRCLDVTDENINRGFMIAYPCKQDPSNTDKLKWNHKWYYQEPPVGVDRLADQQITVKVNNSDAQKYCFETPSAASGSVFPVFKTCDGGDLQKWTRVQKSITYAASYVFQDSLGRCLSVNPADIYVGVSKVVVATCSGGTDQKWNAPSDETAASFGGFRELGG</sequence>
<feature type="domain" description="Ricin B lectin" evidence="1">
    <location>
        <begin position="362"/>
        <end position="514"/>
    </location>
</feature>
<dbReference type="EMBL" id="SSSN01000014">
    <property type="protein sequence ID" value="THG30428.1"/>
    <property type="molecule type" value="Genomic_DNA"/>
</dbReference>
<dbReference type="Gene3D" id="2.80.10.50">
    <property type="match status" value="2"/>
</dbReference>
<dbReference type="CDD" id="cd00161">
    <property type="entry name" value="beta-trefoil_Ricin-like"/>
    <property type="match status" value="1"/>
</dbReference>
<keyword evidence="3" id="KW-1185">Reference proteome</keyword>
<name>A0A4S4FJX9_9MICO</name>
<protein>
    <recommendedName>
        <fullName evidence="1">Ricin B lectin domain-containing protein</fullName>
    </recommendedName>
</protein>
<dbReference type="PROSITE" id="PS50231">
    <property type="entry name" value="RICIN_B_LECTIN"/>
    <property type="match status" value="2"/>
</dbReference>
<organism evidence="2 3">
    <name type="scientific">Orlajensenia flava</name>
    <dbReference type="NCBI Taxonomy" id="2565934"/>
    <lineage>
        <taxon>Bacteria</taxon>
        <taxon>Bacillati</taxon>
        <taxon>Actinomycetota</taxon>
        <taxon>Actinomycetes</taxon>
        <taxon>Micrococcales</taxon>
        <taxon>Microbacteriaceae</taxon>
        <taxon>Orlajensenia</taxon>
    </lineage>
</organism>
<accession>A0A4S4FJX9</accession>
<reference evidence="2 3" key="1">
    <citation type="submission" date="2019-04" db="EMBL/GenBank/DDBJ databases">
        <authorList>
            <person name="Jiang L."/>
        </authorList>
    </citation>
    <scope>NUCLEOTIDE SEQUENCE [LARGE SCALE GENOMIC DNA]</scope>
    <source>
        <strain evidence="2 3">YIM 131861</strain>
    </source>
</reference>
<evidence type="ECO:0000313" key="2">
    <source>
        <dbReference type="EMBL" id="THG30428.1"/>
    </source>
</evidence>
<dbReference type="Pfam" id="PF00652">
    <property type="entry name" value="Ricin_B_lectin"/>
    <property type="match status" value="1"/>
</dbReference>
<dbReference type="InterPro" id="IPR000772">
    <property type="entry name" value="Ricin_B_lectin"/>
</dbReference>
<evidence type="ECO:0000313" key="3">
    <source>
        <dbReference type="Proteomes" id="UP000307380"/>
    </source>
</evidence>
<gene>
    <name evidence="2" type="ORF">E6C70_15470</name>
</gene>
<evidence type="ECO:0000259" key="1">
    <source>
        <dbReference type="Pfam" id="PF00652"/>
    </source>
</evidence>